<organism evidence="1 2">
    <name type="scientific">Streptomyces pakalii</name>
    <dbReference type="NCBI Taxonomy" id="3036494"/>
    <lineage>
        <taxon>Bacteria</taxon>
        <taxon>Bacillati</taxon>
        <taxon>Actinomycetota</taxon>
        <taxon>Actinomycetes</taxon>
        <taxon>Kitasatosporales</taxon>
        <taxon>Streptomycetaceae</taxon>
        <taxon>Streptomyces</taxon>
    </lineage>
</organism>
<dbReference type="EMBL" id="JARWAF010000023">
    <property type="protein sequence ID" value="MDJ1645375.1"/>
    <property type="molecule type" value="Genomic_DNA"/>
</dbReference>
<comment type="caution">
    <text evidence="1">The sequence shown here is derived from an EMBL/GenBank/DDBJ whole genome shotgun (WGS) entry which is preliminary data.</text>
</comment>
<keyword evidence="2" id="KW-1185">Reference proteome</keyword>
<gene>
    <name evidence="1" type="ORF">P5W92_33950</name>
</gene>
<name>A0ABT7DHR1_9ACTN</name>
<accession>A0ABT7DHR1</accession>
<protein>
    <submittedName>
        <fullName evidence="1">Uncharacterized protein</fullName>
    </submittedName>
</protein>
<proteinExistence type="predicted"/>
<evidence type="ECO:0000313" key="1">
    <source>
        <dbReference type="EMBL" id="MDJ1645375.1"/>
    </source>
</evidence>
<sequence length="180" mass="19272">MTDFESGLPGFTVVPDVSVTATQLRWSAPELVAAANEKVPGVTFWAEDSRLLESSAWRAGPLLRFLLKPGCCLERSGKDREKELKVKVAKKALVGLAMVTTVLGLAGTSAAAAPTAEGGRIVHEQPKAEAGWEYAGKFLTMAQCEARGRDGYARGEWAAWGCSYSPQGDPALPYFLGVLR</sequence>
<dbReference type="Proteomes" id="UP001237194">
    <property type="component" value="Unassembled WGS sequence"/>
</dbReference>
<reference evidence="1 2" key="1">
    <citation type="submission" date="2023-04" db="EMBL/GenBank/DDBJ databases">
        <title>A novel species of the genus Streptomyces: Streptomyces pakalii sp. nov. isolated from a Mexican soil jungle.</title>
        <authorList>
            <person name="Chavez-Hernandez M.A."/>
            <person name="Ortiz-Alvarez J."/>
            <person name="Villa-Tanaca L."/>
            <person name="Hernandez-Rodriguez C."/>
        </authorList>
    </citation>
    <scope>NUCLEOTIDE SEQUENCE [LARGE SCALE GENOMIC DNA]</scope>
    <source>
        <strain evidence="1 2">ENCB-J15</strain>
    </source>
</reference>
<evidence type="ECO:0000313" key="2">
    <source>
        <dbReference type="Proteomes" id="UP001237194"/>
    </source>
</evidence>
<dbReference type="RefSeq" id="WP_283901348.1">
    <property type="nucleotide sequence ID" value="NZ_JARWAF010000023.1"/>
</dbReference>